<sequence>MSLTAPRSHLDRRGALALMAGGAAAACTPRRDGETVLRFWAMGNEGGTVGQLMPEFERRNPGVRVSVQPLPWTAAHEKLLTAYAGASLPDVSQIGNTWVAELTAIGALSPTPPEAANLLTDQFPAVLETNEIAGRAMTTPWYVDTRLLFYRKDLLARAGFDTPPEDWAEWKRAMHGIKRVAGGDNYAILLPLNEFEQLLTFGLQIDEPLLRDRDTRGNFSNPGFVAALAFYRSLFTEGLAPLASSTQISNVWTEFARGYFSFYFSGPWSVGDFRSKLPASFQRNWATAGVPGPNGLGASAPGGSSLAVFKSSPHQDAAWALVRYLSEPAVQARFNTIVGDLPARQSAWDIAGVERDPMLAPFRGQLARAKAVPKVPEWERIVTEMQIVAERMVRGEYTPEAAAAEIDRRADRLLEKRRWMMEQGRAV</sequence>
<proteinExistence type="inferred from homology"/>
<dbReference type="Pfam" id="PF01547">
    <property type="entry name" value="SBP_bac_1"/>
    <property type="match status" value="1"/>
</dbReference>
<evidence type="ECO:0000313" key="5">
    <source>
        <dbReference type="EMBL" id="MBB5770272.1"/>
    </source>
</evidence>
<comment type="similarity">
    <text evidence="2">Belongs to the bacterial solute-binding protein 1 family.</text>
</comment>
<organism evidence="5 6">
    <name type="scientific">Brevundimonas vesicularis</name>
    <name type="common">Pseudomonas vesicularis</name>
    <dbReference type="NCBI Taxonomy" id="41276"/>
    <lineage>
        <taxon>Bacteria</taxon>
        <taxon>Pseudomonadati</taxon>
        <taxon>Pseudomonadota</taxon>
        <taxon>Alphaproteobacteria</taxon>
        <taxon>Caulobacterales</taxon>
        <taxon>Caulobacteraceae</taxon>
        <taxon>Brevundimonas</taxon>
    </lineage>
</organism>
<reference evidence="5 6" key="1">
    <citation type="submission" date="2020-08" db="EMBL/GenBank/DDBJ databases">
        <title>Functional genomics of gut bacteria from endangered species of beetles.</title>
        <authorList>
            <person name="Carlos-Shanley C."/>
        </authorList>
    </citation>
    <scope>NUCLEOTIDE SEQUENCE [LARGE SCALE GENOMIC DNA]</scope>
    <source>
        <strain evidence="5 6">S00192</strain>
    </source>
</reference>
<dbReference type="AlphaFoldDB" id="A0A7W9FRN4"/>
<evidence type="ECO:0000256" key="2">
    <source>
        <dbReference type="ARBA" id="ARBA00008520"/>
    </source>
</evidence>
<dbReference type="Gene3D" id="3.40.190.10">
    <property type="entry name" value="Periplasmic binding protein-like II"/>
    <property type="match status" value="2"/>
</dbReference>
<dbReference type="PANTHER" id="PTHR43649">
    <property type="entry name" value="ARABINOSE-BINDING PROTEIN-RELATED"/>
    <property type="match status" value="1"/>
</dbReference>
<evidence type="ECO:0000313" key="6">
    <source>
        <dbReference type="Proteomes" id="UP000556201"/>
    </source>
</evidence>
<dbReference type="SUPFAM" id="SSF53850">
    <property type="entry name" value="Periplasmic binding protein-like II"/>
    <property type="match status" value="1"/>
</dbReference>
<evidence type="ECO:0000256" key="4">
    <source>
        <dbReference type="ARBA" id="ARBA00022729"/>
    </source>
</evidence>
<keyword evidence="4" id="KW-0732">Signal</keyword>
<protein>
    <submittedName>
        <fullName evidence="5">Multiple sugar transport system substrate-binding protein</fullName>
    </submittedName>
</protein>
<dbReference type="Proteomes" id="UP000556201">
    <property type="component" value="Unassembled WGS sequence"/>
</dbReference>
<dbReference type="InterPro" id="IPR050490">
    <property type="entry name" value="Bact_solute-bd_prot1"/>
</dbReference>
<keyword evidence="5" id="KW-0762">Sugar transport</keyword>
<dbReference type="InterPro" id="IPR006059">
    <property type="entry name" value="SBP"/>
</dbReference>
<evidence type="ECO:0000256" key="1">
    <source>
        <dbReference type="ARBA" id="ARBA00004418"/>
    </source>
</evidence>
<dbReference type="PANTHER" id="PTHR43649:SF34">
    <property type="entry name" value="ABC TRANSPORTER PERIPLASMIC-BINDING PROTEIN YCJN-RELATED"/>
    <property type="match status" value="1"/>
</dbReference>
<dbReference type="CDD" id="cd14747">
    <property type="entry name" value="PBP2_MalE"/>
    <property type="match status" value="1"/>
</dbReference>
<evidence type="ECO:0000256" key="3">
    <source>
        <dbReference type="ARBA" id="ARBA00022448"/>
    </source>
</evidence>
<keyword evidence="3" id="KW-0813">Transport</keyword>
<dbReference type="PROSITE" id="PS51257">
    <property type="entry name" value="PROKAR_LIPOPROTEIN"/>
    <property type="match status" value="1"/>
</dbReference>
<name>A0A7W9FRN4_BREVE</name>
<dbReference type="RefSeq" id="WP_221414883.1">
    <property type="nucleotide sequence ID" value="NZ_JACHLJ010000001.1"/>
</dbReference>
<dbReference type="GO" id="GO:0042597">
    <property type="term" value="C:periplasmic space"/>
    <property type="evidence" value="ECO:0007669"/>
    <property type="project" value="UniProtKB-SubCell"/>
</dbReference>
<gene>
    <name evidence="5" type="ORF">HNP47_000241</name>
</gene>
<comment type="subcellular location">
    <subcellularLocation>
        <location evidence="1">Periplasm</location>
    </subcellularLocation>
</comment>
<comment type="caution">
    <text evidence="5">The sequence shown here is derived from an EMBL/GenBank/DDBJ whole genome shotgun (WGS) entry which is preliminary data.</text>
</comment>
<dbReference type="EMBL" id="JACHLJ010000001">
    <property type="protein sequence ID" value="MBB5770272.1"/>
    <property type="molecule type" value="Genomic_DNA"/>
</dbReference>
<accession>A0A7W9FRN4</accession>